<comment type="caution">
    <text evidence="6">The sequence shown here is derived from an EMBL/GenBank/DDBJ whole genome shotgun (WGS) entry which is preliminary data.</text>
</comment>
<dbReference type="GO" id="GO:0030288">
    <property type="term" value="C:outer membrane-bounded periplasmic space"/>
    <property type="evidence" value="ECO:0007669"/>
    <property type="project" value="TreeGrafter"/>
</dbReference>
<evidence type="ECO:0000256" key="1">
    <source>
        <dbReference type="ARBA" id="ARBA00004196"/>
    </source>
</evidence>
<dbReference type="PANTHER" id="PTHR30532">
    <property type="entry name" value="IRON III DICITRATE-BINDING PERIPLASMIC PROTEIN"/>
    <property type="match status" value="1"/>
</dbReference>
<dbReference type="GO" id="GO:1901678">
    <property type="term" value="P:iron coordination entity transport"/>
    <property type="evidence" value="ECO:0007669"/>
    <property type="project" value="UniProtKB-ARBA"/>
</dbReference>
<dbReference type="AlphaFoldDB" id="A0A652YK31"/>
<keyword evidence="3" id="KW-0813">Transport</keyword>
<comment type="subcellular location">
    <subcellularLocation>
        <location evidence="1">Cell envelope</location>
    </subcellularLocation>
</comment>
<dbReference type="InterPro" id="IPR051313">
    <property type="entry name" value="Bact_iron-sidero_bind"/>
</dbReference>
<evidence type="ECO:0000256" key="4">
    <source>
        <dbReference type="ARBA" id="ARBA00022729"/>
    </source>
</evidence>
<dbReference type="PROSITE" id="PS50983">
    <property type="entry name" value="FE_B12_PBP"/>
    <property type="match status" value="1"/>
</dbReference>
<dbReference type="PANTHER" id="PTHR30532:SF24">
    <property type="entry name" value="FERRIC ENTEROBACTIN-BINDING PERIPLASMIC PROTEIN FEPB"/>
    <property type="match status" value="1"/>
</dbReference>
<dbReference type="CDD" id="cd01146">
    <property type="entry name" value="FhuD"/>
    <property type="match status" value="1"/>
</dbReference>
<dbReference type="Gene3D" id="3.40.50.1980">
    <property type="entry name" value="Nitrogenase molybdenum iron protein domain"/>
    <property type="match status" value="2"/>
</dbReference>
<reference evidence="6" key="1">
    <citation type="submission" date="2019-07" db="EMBL/GenBank/DDBJ databases">
        <title>Genomic Encyclopedia of Type Strains, Phase IV (KMG-IV): sequencing the most valuable type-strain genomes for metagenomic binning, comparative biology and taxonomic classification.</title>
        <authorList>
            <person name="Goeker M."/>
        </authorList>
    </citation>
    <scope>NUCLEOTIDE SEQUENCE</scope>
    <source>
        <strain evidence="6">DSM 44596</strain>
    </source>
</reference>
<gene>
    <name evidence="6" type="ORF">FNL38_107151</name>
</gene>
<dbReference type="EMBL" id="VNIQ01000007">
    <property type="protein sequence ID" value="TYQ01729.1"/>
    <property type="molecule type" value="Genomic_DNA"/>
</dbReference>
<name>A0A652YK31_NOCGL</name>
<evidence type="ECO:0000256" key="3">
    <source>
        <dbReference type="ARBA" id="ARBA00022448"/>
    </source>
</evidence>
<keyword evidence="4" id="KW-0732">Signal</keyword>
<sequence length="360" mass="37890">MDASSTDPEEVALRPPEQVRLSYMKTTVRGWAALGLAALTATALVACSSDSDSSSAPANSEGFPVSIDNVFGTTTIETQPERLVTLGWNAQDILYALGLTPVGQPKYTYGADDNGVMPWAQEYFDADKTTLFDMPATGEPPVEIVASLTPDAILAPYEGFEKSVYEQLSKVAPTVAYPGDAWQTTWQDQTRIVGKAVGKPTEADALIEGLDTTLADTAAAHPEYAGKTIAVVNFDTDASNVNVYLPTDPRVQVLNELGFVNAPGVEKLGAANAGGSFFTTLSYENIADIDADVIVGFTDGTTDPASIPAVSALDAVKRGSTVFLSDTRVIGGLSNVNVLSTPWVLDQITPSLTEAANRAG</sequence>
<feature type="domain" description="Fe/B12 periplasmic-binding" evidence="5">
    <location>
        <begin position="82"/>
        <end position="356"/>
    </location>
</feature>
<protein>
    <submittedName>
        <fullName evidence="6">Iron complex transport system substrate-binding protein</fullName>
    </submittedName>
</protein>
<dbReference type="SUPFAM" id="SSF53807">
    <property type="entry name" value="Helical backbone' metal receptor"/>
    <property type="match status" value="1"/>
</dbReference>
<evidence type="ECO:0000313" key="6">
    <source>
        <dbReference type="EMBL" id="TYQ01729.1"/>
    </source>
</evidence>
<organism evidence="6">
    <name type="scientific">Nocardia globerula</name>
    <dbReference type="NCBI Taxonomy" id="1818"/>
    <lineage>
        <taxon>Bacteria</taxon>
        <taxon>Bacillati</taxon>
        <taxon>Actinomycetota</taxon>
        <taxon>Actinomycetes</taxon>
        <taxon>Mycobacteriales</taxon>
        <taxon>Nocardiaceae</taxon>
        <taxon>Nocardia</taxon>
    </lineage>
</organism>
<dbReference type="Pfam" id="PF01497">
    <property type="entry name" value="Peripla_BP_2"/>
    <property type="match status" value="1"/>
</dbReference>
<accession>A0A652YK31</accession>
<evidence type="ECO:0000256" key="2">
    <source>
        <dbReference type="ARBA" id="ARBA00008814"/>
    </source>
</evidence>
<dbReference type="InterPro" id="IPR002491">
    <property type="entry name" value="ABC_transptr_periplasmic_BD"/>
</dbReference>
<proteinExistence type="inferred from homology"/>
<evidence type="ECO:0000259" key="5">
    <source>
        <dbReference type="PROSITE" id="PS50983"/>
    </source>
</evidence>
<comment type="similarity">
    <text evidence="2">Belongs to the bacterial solute-binding protein 8 family.</text>
</comment>